<protein>
    <submittedName>
        <fullName evidence="1">Uncharacterized protein</fullName>
    </submittedName>
</protein>
<dbReference type="RefSeq" id="WP_165590146.1">
    <property type="nucleotide sequence ID" value="NZ_CP053844.1"/>
</dbReference>
<dbReference type="EMBL" id="FIZP01000001">
    <property type="protein sequence ID" value="CZE46385.1"/>
    <property type="molecule type" value="Genomic_DNA"/>
</dbReference>
<name>A0A128EBQ1_9BACT</name>
<proteinExistence type="predicted"/>
<dbReference type="Proteomes" id="UP000069632">
    <property type="component" value="Unassembled WGS sequence"/>
</dbReference>
<dbReference type="AlphaFoldDB" id="A0A128EBQ1"/>
<reference evidence="1 2" key="1">
    <citation type="submission" date="2016-02" db="EMBL/GenBank/DDBJ databases">
        <authorList>
            <consortium name="Pathogen Informatics"/>
        </authorList>
    </citation>
    <scope>NUCLEOTIDE SEQUENCE [LARGE SCALE GENOMIC DNA]</scope>
    <source>
        <strain evidence="1 2">RC20</strain>
    </source>
</reference>
<accession>A0A128EBQ1</accession>
<sequence length="50" mass="5840">MPKEYADINITDCNIKQDFFPQFSCVEQIGDNEIKLRNVLVVSEKMIFTN</sequence>
<evidence type="ECO:0000313" key="2">
    <source>
        <dbReference type="Proteomes" id="UP000069632"/>
    </source>
</evidence>
<evidence type="ECO:0000313" key="1">
    <source>
        <dbReference type="EMBL" id="CZE46385.1"/>
    </source>
</evidence>
<gene>
    <name evidence="1" type="ORF">ERS672216_00341</name>
</gene>
<organism evidence="1 2">
    <name type="scientific">Campylobacter geochelonis</name>
    <dbReference type="NCBI Taxonomy" id="1780362"/>
    <lineage>
        <taxon>Bacteria</taxon>
        <taxon>Pseudomonadati</taxon>
        <taxon>Campylobacterota</taxon>
        <taxon>Epsilonproteobacteria</taxon>
        <taxon>Campylobacterales</taxon>
        <taxon>Campylobacteraceae</taxon>
        <taxon>Campylobacter</taxon>
    </lineage>
</organism>
<keyword evidence="2" id="KW-1185">Reference proteome</keyword>